<organism evidence="5 6">
    <name type="scientific">Roseivirga pacifica</name>
    <dbReference type="NCBI Taxonomy" id="1267423"/>
    <lineage>
        <taxon>Bacteria</taxon>
        <taxon>Pseudomonadati</taxon>
        <taxon>Bacteroidota</taxon>
        <taxon>Cytophagia</taxon>
        <taxon>Cytophagales</taxon>
        <taxon>Roseivirgaceae</taxon>
        <taxon>Roseivirga</taxon>
    </lineage>
</organism>
<keyword evidence="6" id="KW-1185">Reference proteome</keyword>
<feature type="binding site" evidence="3">
    <location>
        <position position="152"/>
    </location>
    <ligand>
        <name>Mn(2+)</name>
        <dbReference type="ChEBI" id="CHEBI:29035"/>
        <label>1</label>
    </ligand>
</feature>
<evidence type="ECO:0000256" key="4">
    <source>
        <dbReference type="PROSITE-ProRule" id="PRU00742"/>
    </source>
</evidence>
<dbReference type="AlphaFoldDB" id="A0A1I0PZQ6"/>
<dbReference type="CDD" id="cd11593">
    <property type="entry name" value="Agmatinase-like_2"/>
    <property type="match status" value="1"/>
</dbReference>
<dbReference type="InterPro" id="IPR006035">
    <property type="entry name" value="Ureohydrolase"/>
</dbReference>
<dbReference type="GO" id="GO:0033389">
    <property type="term" value="P:putrescine biosynthetic process from arginine, via agmatine"/>
    <property type="evidence" value="ECO:0007669"/>
    <property type="project" value="TreeGrafter"/>
</dbReference>
<proteinExistence type="inferred from homology"/>
<dbReference type="GO" id="GO:0046872">
    <property type="term" value="F:metal ion binding"/>
    <property type="evidence" value="ECO:0007669"/>
    <property type="project" value="UniProtKB-KW"/>
</dbReference>
<reference evidence="6" key="1">
    <citation type="submission" date="2016-10" db="EMBL/GenBank/DDBJ databases">
        <authorList>
            <person name="Varghese N."/>
            <person name="Submissions S."/>
        </authorList>
    </citation>
    <scope>NUCLEOTIDE SEQUENCE [LARGE SCALE GENOMIC DNA]</scope>
    <source>
        <strain evidence="6">CGMCC 1.12402</strain>
    </source>
</reference>
<dbReference type="Pfam" id="PF00491">
    <property type="entry name" value="Arginase"/>
    <property type="match status" value="1"/>
</dbReference>
<dbReference type="EMBL" id="FOIR01000002">
    <property type="protein sequence ID" value="SEW20108.1"/>
    <property type="molecule type" value="Genomic_DNA"/>
</dbReference>
<feature type="binding site" evidence="3">
    <location>
        <position position="271"/>
    </location>
    <ligand>
        <name>Mn(2+)</name>
        <dbReference type="ChEBI" id="CHEBI:29035"/>
        <label>1</label>
    </ligand>
</feature>
<dbReference type="PANTHER" id="PTHR11358">
    <property type="entry name" value="ARGINASE/AGMATINASE"/>
    <property type="match status" value="1"/>
</dbReference>
<dbReference type="Proteomes" id="UP000199437">
    <property type="component" value="Unassembled WGS sequence"/>
</dbReference>
<dbReference type="GO" id="GO:0008783">
    <property type="term" value="F:agmatinase activity"/>
    <property type="evidence" value="ECO:0007669"/>
    <property type="project" value="TreeGrafter"/>
</dbReference>
<evidence type="ECO:0000313" key="5">
    <source>
        <dbReference type="EMBL" id="SEW20108.1"/>
    </source>
</evidence>
<evidence type="ECO:0000256" key="2">
    <source>
        <dbReference type="ARBA" id="ARBA00022801"/>
    </source>
</evidence>
<feature type="binding site" evidence="3">
    <location>
        <position position="269"/>
    </location>
    <ligand>
        <name>Mn(2+)</name>
        <dbReference type="ChEBI" id="CHEBI:29035"/>
        <label>1</label>
    </ligand>
</feature>
<dbReference type="PANTHER" id="PTHR11358:SF26">
    <property type="entry name" value="GUANIDINO ACID HYDROLASE, MITOCHONDRIAL"/>
    <property type="match status" value="1"/>
</dbReference>
<evidence type="ECO:0000256" key="3">
    <source>
        <dbReference type="PIRSR" id="PIRSR036979-1"/>
    </source>
</evidence>
<dbReference type="SUPFAM" id="SSF52768">
    <property type="entry name" value="Arginase/deacetylase"/>
    <property type="match status" value="1"/>
</dbReference>
<gene>
    <name evidence="5" type="ORF">SAMN05216290_1871</name>
</gene>
<keyword evidence="1 3" id="KW-0479">Metal-binding</keyword>
<dbReference type="PROSITE" id="PS51409">
    <property type="entry name" value="ARGINASE_2"/>
    <property type="match status" value="1"/>
</dbReference>
<feature type="binding site" evidence="3">
    <location>
        <position position="179"/>
    </location>
    <ligand>
        <name>Mn(2+)</name>
        <dbReference type="ChEBI" id="CHEBI:29035"/>
        <label>1</label>
    </ligand>
</feature>
<comment type="similarity">
    <text evidence="4">Belongs to the arginase family.</text>
</comment>
<comment type="cofactor">
    <cofactor evidence="3">
        <name>Mn(2+)</name>
        <dbReference type="ChEBI" id="CHEBI:29035"/>
    </cofactor>
    <text evidence="3">Binds 2 manganese ions per subunit.</text>
</comment>
<dbReference type="PRINTS" id="PR00116">
    <property type="entry name" value="ARGINASE"/>
</dbReference>
<feature type="binding site" evidence="3">
    <location>
        <position position="177"/>
    </location>
    <ligand>
        <name>Mn(2+)</name>
        <dbReference type="ChEBI" id="CHEBI:29035"/>
        <label>1</label>
    </ligand>
</feature>
<evidence type="ECO:0000256" key="1">
    <source>
        <dbReference type="ARBA" id="ARBA00022723"/>
    </source>
</evidence>
<dbReference type="GeneID" id="99986590"/>
<keyword evidence="2" id="KW-0378">Hydrolase</keyword>
<dbReference type="OrthoDB" id="9788689at2"/>
<sequence length="338" mass="37726">MNSQFDPNGVGVKGTLFGLPYTLEEAELVVLPIPWDVTVSYGAGTAEGPAAILDASSQIDYFMLDKADAWKHKVVMAEVPEVWQSLGAELRVKAEAYIDWLESGSDAAEQDRMEAICVEINKESTQLMTYVEQEANYYRQKGKKTVLLGGDHSTPLGHIKACIDAYKGEEIGILQIDAHADLREAYEGFTYSHASIMYNVLKETELAKLVQVGIRDLCQAEADIIANDERVTTFYDQKLRERQYKGEYWSILCDEIVASLPQKVYISFDIDGLDPKLCPNTGTPVPGGFEMEEVNYLFRKLKESGREIIGADLVEVGTTEWDANVGARVLWQLVNLFS</sequence>
<evidence type="ECO:0000313" key="6">
    <source>
        <dbReference type="Proteomes" id="UP000199437"/>
    </source>
</evidence>
<name>A0A1I0PZQ6_9BACT</name>
<feature type="binding site" evidence="3">
    <location>
        <position position="181"/>
    </location>
    <ligand>
        <name>Mn(2+)</name>
        <dbReference type="ChEBI" id="CHEBI:29035"/>
        <label>1</label>
    </ligand>
</feature>
<protein>
    <submittedName>
        <fullName evidence="5">Agmatinase</fullName>
    </submittedName>
</protein>
<dbReference type="RefSeq" id="WP_090258325.1">
    <property type="nucleotide sequence ID" value="NZ_FOIR01000002.1"/>
</dbReference>
<dbReference type="Gene3D" id="3.40.800.10">
    <property type="entry name" value="Ureohydrolase domain"/>
    <property type="match status" value="1"/>
</dbReference>
<accession>A0A1I0PZQ6</accession>
<keyword evidence="3" id="KW-0464">Manganese</keyword>
<dbReference type="InterPro" id="IPR023696">
    <property type="entry name" value="Ureohydrolase_dom_sf"/>
</dbReference>
<dbReference type="PIRSF" id="PIRSF036979">
    <property type="entry name" value="Arginase"/>
    <property type="match status" value="1"/>
</dbReference>
<dbReference type="STRING" id="1267423.SAMN05216290_1871"/>